<protein>
    <submittedName>
        <fullName evidence="1">Uncharacterized protein</fullName>
    </submittedName>
</protein>
<organism evidence="1">
    <name type="scientific">viral metagenome</name>
    <dbReference type="NCBI Taxonomy" id="1070528"/>
    <lineage>
        <taxon>unclassified sequences</taxon>
        <taxon>metagenomes</taxon>
        <taxon>organismal metagenomes</taxon>
    </lineage>
</organism>
<sequence length="75" mass="8831">MKEYLKIPIWKPGQYSNLILETTELQGETLIFNKRLFVEKMQGNRISEHGVAFDLHNLYKHVPGKEKTKAMKDKK</sequence>
<dbReference type="AlphaFoldDB" id="A0A6C0LCJ3"/>
<accession>A0A6C0LCJ3</accession>
<reference evidence="1" key="1">
    <citation type="journal article" date="2020" name="Nature">
        <title>Giant virus diversity and host interactions through global metagenomics.</title>
        <authorList>
            <person name="Schulz F."/>
            <person name="Roux S."/>
            <person name="Paez-Espino D."/>
            <person name="Jungbluth S."/>
            <person name="Walsh D.A."/>
            <person name="Denef V.J."/>
            <person name="McMahon K.D."/>
            <person name="Konstantinidis K.T."/>
            <person name="Eloe-Fadrosh E.A."/>
            <person name="Kyrpides N.C."/>
            <person name="Woyke T."/>
        </authorList>
    </citation>
    <scope>NUCLEOTIDE SEQUENCE</scope>
    <source>
        <strain evidence="1">GVMAG-M-3300027770-73</strain>
    </source>
</reference>
<proteinExistence type="predicted"/>
<evidence type="ECO:0000313" key="1">
    <source>
        <dbReference type="EMBL" id="QHU28669.1"/>
    </source>
</evidence>
<dbReference type="EMBL" id="MN740473">
    <property type="protein sequence ID" value="QHU28669.1"/>
    <property type="molecule type" value="Genomic_DNA"/>
</dbReference>
<name>A0A6C0LCJ3_9ZZZZ</name>